<proteinExistence type="predicted"/>
<dbReference type="eggNOG" id="arCOG03235">
    <property type="taxonomic scope" value="Archaea"/>
</dbReference>
<dbReference type="Pfam" id="PF13476">
    <property type="entry name" value="AAA_23"/>
    <property type="match status" value="1"/>
</dbReference>
<evidence type="ECO:0000313" key="6">
    <source>
        <dbReference type="Proteomes" id="UP000012672"/>
    </source>
</evidence>
<dbReference type="STRING" id="1236689.MMALV_09860"/>
<dbReference type="eggNOG" id="arCOG00369">
    <property type="taxonomic scope" value="Archaea"/>
</dbReference>
<dbReference type="AlphaFoldDB" id="M9SBL8"/>
<dbReference type="Gene3D" id="3.40.50.300">
    <property type="entry name" value="P-loop containing nucleotide triphosphate hydrolases"/>
    <property type="match status" value="2"/>
</dbReference>
<evidence type="ECO:0000259" key="4">
    <source>
        <dbReference type="Pfam" id="PF13476"/>
    </source>
</evidence>
<protein>
    <recommendedName>
        <fullName evidence="4">Rad50/SbcC-type AAA domain-containing protein</fullName>
    </recommendedName>
</protein>
<feature type="compositionally biased region" description="Acidic residues" evidence="2">
    <location>
        <begin position="501"/>
        <end position="512"/>
    </location>
</feature>
<keyword evidence="3" id="KW-1133">Transmembrane helix</keyword>
<dbReference type="EMBL" id="CP004049">
    <property type="protein sequence ID" value="AGI85721.1"/>
    <property type="molecule type" value="Genomic_DNA"/>
</dbReference>
<feature type="region of interest" description="Disordered" evidence="2">
    <location>
        <begin position="491"/>
        <end position="513"/>
    </location>
</feature>
<name>M9SBL8_METAX</name>
<evidence type="ECO:0000313" key="5">
    <source>
        <dbReference type="EMBL" id="AGI85721.1"/>
    </source>
</evidence>
<feature type="domain" description="Rad50/SbcC-type AAA" evidence="4">
    <location>
        <begin position="10"/>
        <end position="243"/>
    </location>
</feature>
<dbReference type="GO" id="GO:0016887">
    <property type="term" value="F:ATP hydrolysis activity"/>
    <property type="evidence" value="ECO:0007669"/>
    <property type="project" value="InterPro"/>
</dbReference>
<dbReference type="PANTHER" id="PTHR41259">
    <property type="entry name" value="DOUBLE-STRAND BREAK REPAIR RAD50 ATPASE, PUTATIVE-RELATED"/>
    <property type="match status" value="1"/>
</dbReference>
<feature type="coiled-coil region" evidence="1">
    <location>
        <begin position="166"/>
        <end position="243"/>
    </location>
</feature>
<dbReference type="HOGENOM" id="CLU_377548_0_0_2"/>
<evidence type="ECO:0000256" key="1">
    <source>
        <dbReference type="SAM" id="Coils"/>
    </source>
</evidence>
<dbReference type="InterPro" id="IPR027417">
    <property type="entry name" value="P-loop_NTPase"/>
</dbReference>
<organism evidence="5 6">
    <name type="scientific">Methanomethylophilus alvi (strain Mx1201)</name>
    <dbReference type="NCBI Taxonomy" id="1236689"/>
    <lineage>
        <taxon>Archaea</taxon>
        <taxon>Methanobacteriati</taxon>
        <taxon>Thermoplasmatota</taxon>
        <taxon>Thermoplasmata</taxon>
        <taxon>Methanomassiliicoccales</taxon>
        <taxon>Methanomethylophilaceae</taxon>
        <taxon>Methanomethylophilus</taxon>
    </lineage>
</organism>
<keyword evidence="6" id="KW-1185">Reference proteome</keyword>
<evidence type="ECO:0000256" key="2">
    <source>
        <dbReference type="SAM" id="MobiDB-lite"/>
    </source>
</evidence>
<dbReference type="PANTHER" id="PTHR41259:SF1">
    <property type="entry name" value="DOUBLE-STRAND BREAK REPAIR RAD50 ATPASE, PUTATIVE-RELATED"/>
    <property type="match status" value="1"/>
</dbReference>
<keyword evidence="1" id="KW-0175">Coiled coil</keyword>
<dbReference type="Proteomes" id="UP000012672">
    <property type="component" value="Chromosome"/>
</dbReference>
<dbReference type="InParanoid" id="M9SBL8"/>
<dbReference type="GO" id="GO:0006302">
    <property type="term" value="P:double-strand break repair"/>
    <property type="evidence" value="ECO:0007669"/>
    <property type="project" value="InterPro"/>
</dbReference>
<evidence type="ECO:0000256" key="3">
    <source>
        <dbReference type="SAM" id="Phobius"/>
    </source>
</evidence>
<keyword evidence="3" id="KW-0472">Membrane</keyword>
<feature type="transmembrane region" description="Helical" evidence="3">
    <location>
        <begin position="359"/>
        <end position="377"/>
    </location>
</feature>
<dbReference type="InterPro" id="IPR038729">
    <property type="entry name" value="Rad50/SbcC_AAA"/>
</dbReference>
<dbReference type="KEGG" id="max:MMALV_09860"/>
<reference evidence="5 6" key="1">
    <citation type="journal article" date="2012" name="J. Bacteriol.">
        <title>Genome sequence of 'Candidatus Methanomethylophilus alvus' Mx1201, a methanogenic archaeon from the human gut belonging to a seventh order of methanogens.</title>
        <authorList>
            <person name="Borrel G."/>
            <person name="Harris H.M."/>
            <person name="Tottey W."/>
            <person name="Mihajlovski A."/>
            <person name="Parisot N."/>
            <person name="Peyretaillade E."/>
            <person name="Peyret P."/>
            <person name="Gribaldo S."/>
            <person name="O'Toole P.W."/>
            <person name="Brugere J.F."/>
        </authorList>
    </citation>
    <scope>NUCLEOTIDE SEQUENCE [LARGE SCALE GENOMIC DNA]</scope>
    <source>
        <strain evidence="5 6">Mx1201</strain>
    </source>
</reference>
<accession>M9SBL8</accession>
<keyword evidence="3" id="KW-0812">Transmembrane</keyword>
<sequence>MGGRTVRILRIRIGSFGSLSDKEYTLDPGLNVVYGSNEAGKSTLRSFITNTLFSKTNVRYPETRRSDCGKLEVEMSDGGRRTIERDGKKSIGCVDAECGISGREYTSIYSMQPDDLRNTADLEKGDIRNRFLTIPGGNDLPKVYRDLKEERTSYVPDGRRSEKSRMSVLIRKYSEAKEEVLRLQMREDGDAYYNSLVERERALSEEIEKARAETEACEKVRSRAGLEKEREKTRETMAGLEEQERALSYAGRYGEEDRRRGALLQDAFERSDRDAKAAEKDYEAAERLLDGRDIPAVYRHMDDIGYLNSQRQRYRELNMRPKTRTEEKPHASGRKGGLLPLAGIVLIAAGAVLTVYGTMAGIAVIVAGAVAAAVPFLRRRVGSPRNTDTSGPDVRKELERLERLADRVAEDVGIERTSFDTCVTSLNTVRDLVHALEKADRDRNGERAKRDRAKDELDLFYSGFGGEEGFDRAMKDMDSLKDVRARLSALREGTNASEQAADVDPEKAEEDYSSAKNRLNGLSEEYGRTAQALKNIEDDLTVEDAITERSLAENRVYSAAKEWASLMLQQLILDEASKEMYSENRPDVIMNADRFLSLMTDGRYGMASDPSSDDLVVRDLVTGDLKNSKQWSTGLEDQVKLSLKMAVSLSLSAERPPVILDDVLLTSDSGRKAGACEAIAKLSRDIQVIYFTCDRETRDLMEGTGARIIAV</sequence>
<dbReference type="SUPFAM" id="SSF52540">
    <property type="entry name" value="P-loop containing nucleoside triphosphate hydrolases"/>
    <property type="match status" value="1"/>
</dbReference>
<gene>
    <name evidence="5" type="ORF">MMALV_09860</name>
</gene>